<evidence type="ECO:0000313" key="11">
    <source>
        <dbReference type="Proteomes" id="UP000460561"/>
    </source>
</evidence>
<keyword evidence="5" id="KW-0482">Metalloprotease</keyword>
<feature type="domain" description="Peptidase M16 C-terminal" evidence="9">
    <location>
        <begin position="739"/>
        <end position="901"/>
    </location>
</feature>
<feature type="domain" description="Peptidase M16 N-terminal" evidence="8">
    <location>
        <begin position="90"/>
        <end position="203"/>
    </location>
</feature>
<keyword evidence="7" id="KW-0732">Signal</keyword>
<dbReference type="Proteomes" id="UP000460561">
    <property type="component" value="Unassembled WGS sequence"/>
</dbReference>
<protein>
    <submittedName>
        <fullName evidence="10">Insulinase family protein</fullName>
    </submittedName>
</protein>
<keyword evidence="2" id="KW-0645">Protease</keyword>
<evidence type="ECO:0000256" key="1">
    <source>
        <dbReference type="ARBA" id="ARBA00007261"/>
    </source>
</evidence>
<evidence type="ECO:0000256" key="6">
    <source>
        <dbReference type="SAM" id="MobiDB-lite"/>
    </source>
</evidence>
<keyword evidence="3" id="KW-0378">Hydrolase</keyword>
<feature type="region of interest" description="Disordered" evidence="6">
    <location>
        <begin position="287"/>
        <end position="309"/>
    </location>
</feature>
<feature type="chain" id="PRO_5032295172" evidence="7">
    <location>
        <begin position="29"/>
        <end position="980"/>
    </location>
</feature>
<dbReference type="InterPro" id="IPR007863">
    <property type="entry name" value="Peptidase_M16_C"/>
</dbReference>
<dbReference type="Pfam" id="PF05193">
    <property type="entry name" value="Peptidase_M16_C"/>
    <property type="match status" value="2"/>
</dbReference>
<evidence type="ECO:0000256" key="5">
    <source>
        <dbReference type="ARBA" id="ARBA00023049"/>
    </source>
</evidence>
<keyword evidence="11" id="KW-1185">Reference proteome</keyword>
<evidence type="ECO:0000256" key="7">
    <source>
        <dbReference type="SAM" id="SignalP"/>
    </source>
</evidence>
<dbReference type="InterPro" id="IPR011249">
    <property type="entry name" value="Metalloenz_LuxS/M16"/>
</dbReference>
<dbReference type="AlphaFoldDB" id="A0A845AB83"/>
<reference evidence="10 11" key="1">
    <citation type="submission" date="2019-12" db="EMBL/GenBank/DDBJ databases">
        <title>Genomic-based taxomic classification of the family Erythrobacteraceae.</title>
        <authorList>
            <person name="Xu L."/>
        </authorList>
    </citation>
    <scope>NUCLEOTIDE SEQUENCE [LARGE SCALE GENOMIC DNA]</scope>
    <source>
        <strain evidence="10 11">DSM 18604</strain>
    </source>
</reference>
<gene>
    <name evidence="10" type="ORF">GRI39_12045</name>
</gene>
<dbReference type="Gene3D" id="3.30.830.10">
    <property type="entry name" value="Metalloenzyme, LuxS/M16 peptidase-like"/>
    <property type="match status" value="4"/>
</dbReference>
<dbReference type="InterPro" id="IPR011765">
    <property type="entry name" value="Pept_M16_N"/>
</dbReference>
<evidence type="ECO:0000259" key="9">
    <source>
        <dbReference type="Pfam" id="PF05193"/>
    </source>
</evidence>
<dbReference type="GO" id="GO:0046872">
    <property type="term" value="F:metal ion binding"/>
    <property type="evidence" value="ECO:0007669"/>
    <property type="project" value="InterPro"/>
</dbReference>
<dbReference type="EMBL" id="WTYQ01000004">
    <property type="protein sequence ID" value="MXP26767.1"/>
    <property type="molecule type" value="Genomic_DNA"/>
</dbReference>
<name>A0A845AB83_9SPHN</name>
<feature type="domain" description="Peptidase M16 C-terminal" evidence="9">
    <location>
        <begin position="241"/>
        <end position="427"/>
    </location>
</feature>
<evidence type="ECO:0000256" key="4">
    <source>
        <dbReference type="ARBA" id="ARBA00022833"/>
    </source>
</evidence>
<dbReference type="InterPro" id="IPR050626">
    <property type="entry name" value="Peptidase_M16"/>
</dbReference>
<dbReference type="OrthoDB" id="9811314at2"/>
<organism evidence="10 11">
    <name type="scientific">Altericroceibacterium indicum</name>
    <dbReference type="NCBI Taxonomy" id="374177"/>
    <lineage>
        <taxon>Bacteria</taxon>
        <taxon>Pseudomonadati</taxon>
        <taxon>Pseudomonadota</taxon>
        <taxon>Alphaproteobacteria</taxon>
        <taxon>Sphingomonadales</taxon>
        <taxon>Erythrobacteraceae</taxon>
        <taxon>Altericroceibacterium</taxon>
    </lineage>
</organism>
<dbReference type="PANTHER" id="PTHR43690">
    <property type="entry name" value="NARDILYSIN"/>
    <property type="match status" value="1"/>
</dbReference>
<accession>A0A845AB83</accession>
<evidence type="ECO:0000259" key="8">
    <source>
        <dbReference type="Pfam" id="PF00675"/>
    </source>
</evidence>
<comment type="caution">
    <text evidence="10">The sequence shown here is derived from an EMBL/GenBank/DDBJ whole genome shotgun (WGS) entry which is preliminary data.</text>
</comment>
<evidence type="ECO:0000256" key="3">
    <source>
        <dbReference type="ARBA" id="ARBA00022801"/>
    </source>
</evidence>
<keyword evidence="4" id="KW-0862">Zinc</keyword>
<dbReference type="GO" id="GO:0008237">
    <property type="term" value="F:metallopeptidase activity"/>
    <property type="evidence" value="ECO:0007669"/>
    <property type="project" value="UniProtKB-KW"/>
</dbReference>
<sequence>MTIFSRFARNFATVATLGLLVSSPIASQAQSDPITTKPLKAVTAQPQYLEKDDPWIYRGTDIPVDKEWLFGEMPNGVRYAVRRNGVPPGQVSIRIRIDAGSLYERDDERGYAHLIEHLTFRQSKYLKSGAAIPTWQRLGATFGSDTNAETSPTQTVFKLDLPNATDAHVAESMKLLSGMIREPALSKANIAADLPIVLAEKRENEGPNMRAANATRSVFFAGQRLADRSPIGTVKTLEAATPAKIRAFHDRWYRPENTVIVAVGDADPMMLAKLIEDRFGDWKVPGKPADQPDFGKPEAPAGTTGNAPVGKVETLVEPSLPRGVTYAILRPWHQVHDNIEYNRGLLMDAVAQAIINRRLESRARAGGSFLMAGVEQQNVNRSADATFVSVTPLGDDWQAALKDVRGVIADALAEPPTQEEIQREVDQYSVVFANQVEQRDLQAGAQLADSIVNAVDIREAVASPEVVQQVFTGMLDRFTPDAVFAATKRLFSGTVTRALMLTPDASDASSGALLAAMKEKVVATGETRVAGKPISFDDLPAIGTPAKPDLVAPMGVFDVKGVKFPNGVTGMVWRTTNEPGRVTVRVRFGSGYRAFTAQDAPYIALGKMALVSSGLGDLGEEEMDRISTGRKLGFDFDVEDGTFSFEGRTRPQDVADQLYLFAAKLAMPRWDANPVERAKAALTIQYNSLDTSPAGIINRDLDWLLHNKDPRFETPTPAEIAKTTPEGFRKVWEPLLKQGPVEVSVFGDIDVDSTIAAMGKTFGALSPRQPIPAAAATRKTTFPKGNDKPMVITHKGEPNQAAAIMAWPTGGGSAGLPESRKLEVLSQLFSNRLLDAVREGTGSSYAPSVGSNWPVDTDSGGYIMAMAQLPPEAVPVFFIEAQKIAEDLATNGPTPDELERVTEPLRQLLMRVQTGHAFWLNELQGATRDPNRLTTLNSMMDDYTKVTPAEMKALAAKYLTRDGGWRLAIMPEKQSQSEKK</sequence>
<evidence type="ECO:0000313" key="10">
    <source>
        <dbReference type="EMBL" id="MXP26767.1"/>
    </source>
</evidence>
<dbReference type="SUPFAM" id="SSF63411">
    <property type="entry name" value="LuxS/MPP-like metallohydrolase"/>
    <property type="match status" value="4"/>
</dbReference>
<dbReference type="GO" id="GO:0006508">
    <property type="term" value="P:proteolysis"/>
    <property type="evidence" value="ECO:0007669"/>
    <property type="project" value="UniProtKB-KW"/>
</dbReference>
<dbReference type="PANTHER" id="PTHR43690:SF17">
    <property type="entry name" value="PROTEIN YHJJ"/>
    <property type="match status" value="1"/>
</dbReference>
<dbReference type="RefSeq" id="WP_160739960.1">
    <property type="nucleotide sequence ID" value="NZ_WTYQ01000004.1"/>
</dbReference>
<comment type="similarity">
    <text evidence="1">Belongs to the peptidase M16 family.</text>
</comment>
<proteinExistence type="inferred from homology"/>
<feature type="signal peptide" evidence="7">
    <location>
        <begin position="1"/>
        <end position="28"/>
    </location>
</feature>
<evidence type="ECO:0000256" key="2">
    <source>
        <dbReference type="ARBA" id="ARBA00022670"/>
    </source>
</evidence>
<dbReference type="Pfam" id="PF00675">
    <property type="entry name" value="Peptidase_M16"/>
    <property type="match status" value="1"/>
</dbReference>